<evidence type="ECO:0000256" key="2">
    <source>
        <dbReference type="ARBA" id="ARBA00022729"/>
    </source>
</evidence>
<keyword evidence="11" id="KW-1185">Reference proteome</keyword>
<keyword evidence="6" id="KW-0961">Cell wall biogenesis/degradation</keyword>
<evidence type="ECO:0000256" key="7">
    <source>
        <dbReference type="RuleBase" id="RU004016"/>
    </source>
</evidence>
<sequence>MVSLAVGLAFATSADAAARRPAKNASPSATSAKKAPVARSSTRAKAAAPTRTTRAVAAPRRVAAEPPRQSFGQLAGLHEADDPLDLKSGVAYVLDQETNEVLLSKNSKAVLPIASITKLMTGLLIAESGQSLDEVLTITEEDIDTEKGSSSRLRPGTQLSRGEMLHLALMSSENRAANALGRNYPGGLSAFVAAMNAKAKLLGMSDTRYVEPTGLSSQNQSSARDLALLVKTAHQVPLLRELSTSPEYQVAVGNRQLQYRTTNRLVLNPSWEIGLQKTGYITEAGQCLVMQAQLAGRKLIMVLLDSAGKYSRIGDAERIRKWLLSSPPQSAPTTSVAPAAAPLVPVTAAVQATAG</sequence>
<keyword evidence="4" id="KW-0133">Cell shape</keyword>
<evidence type="ECO:0000256" key="8">
    <source>
        <dbReference type="SAM" id="MobiDB-lite"/>
    </source>
</evidence>
<gene>
    <name evidence="10" type="primary">pbpG</name>
    <name evidence="10" type="ORF">AACH06_08100</name>
</gene>
<evidence type="ECO:0000259" key="9">
    <source>
        <dbReference type="Pfam" id="PF00768"/>
    </source>
</evidence>
<keyword evidence="2" id="KW-0732">Signal</keyword>
<feature type="region of interest" description="Disordered" evidence="8">
    <location>
        <begin position="16"/>
        <end position="55"/>
    </location>
</feature>
<keyword evidence="5" id="KW-0573">Peptidoglycan synthesis</keyword>
<evidence type="ECO:0000256" key="5">
    <source>
        <dbReference type="ARBA" id="ARBA00022984"/>
    </source>
</evidence>
<name>A0ABU9BLQ6_9BURK</name>
<dbReference type="PANTHER" id="PTHR21581:SF26">
    <property type="entry name" value="D-ALANYL-D-ALANINE ENDOPEPTIDASE"/>
    <property type="match status" value="1"/>
</dbReference>
<protein>
    <submittedName>
        <fullName evidence="10">D-alanyl-D-alanine endopeptidase</fullName>
        <ecNumber evidence="10">3.4.21.-</ecNumber>
    </submittedName>
</protein>
<dbReference type="NCBIfam" id="NF008668">
    <property type="entry name" value="PRK11669.1"/>
    <property type="match status" value="1"/>
</dbReference>
<feature type="compositionally biased region" description="Low complexity" evidence="8">
    <location>
        <begin position="23"/>
        <end position="55"/>
    </location>
</feature>
<organism evidence="10 11">
    <name type="scientific">Ideonella lacteola</name>
    <dbReference type="NCBI Taxonomy" id="2984193"/>
    <lineage>
        <taxon>Bacteria</taxon>
        <taxon>Pseudomonadati</taxon>
        <taxon>Pseudomonadota</taxon>
        <taxon>Betaproteobacteria</taxon>
        <taxon>Burkholderiales</taxon>
        <taxon>Sphaerotilaceae</taxon>
        <taxon>Ideonella</taxon>
    </lineage>
</organism>
<dbReference type="SUPFAM" id="SSF56601">
    <property type="entry name" value="beta-lactamase/transpeptidase-like"/>
    <property type="match status" value="1"/>
</dbReference>
<dbReference type="InterPro" id="IPR001967">
    <property type="entry name" value="Peptidase_S11_N"/>
</dbReference>
<dbReference type="InterPro" id="IPR012338">
    <property type="entry name" value="Beta-lactam/transpept-like"/>
</dbReference>
<dbReference type="PRINTS" id="PR00725">
    <property type="entry name" value="DADACBPTASE1"/>
</dbReference>
<evidence type="ECO:0000256" key="3">
    <source>
        <dbReference type="ARBA" id="ARBA00022801"/>
    </source>
</evidence>
<evidence type="ECO:0000256" key="6">
    <source>
        <dbReference type="ARBA" id="ARBA00023316"/>
    </source>
</evidence>
<dbReference type="PANTHER" id="PTHR21581">
    <property type="entry name" value="D-ALANYL-D-ALANINE CARBOXYPEPTIDASE"/>
    <property type="match status" value="1"/>
</dbReference>
<dbReference type="EMBL" id="JBBUTG010000004">
    <property type="protein sequence ID" value="MEK8030771.1"/>
    <property type="molecule type" value="Genomic_DNA"/>
</dbReference>
<evidence type="ECO:0000256" key="1">
    <source>
        <dbReference type="ARBA" id="ARBA00007164"/>
    </source>
</evidence>
<dbReference type="Pfam" id="PF00768">
    <property type="entry name" value="Peptidase_S11"/>
    <property type="match status" value="1"/>
</dbReference>
<dbReference type="InterPro" id="IPR018044">
    <property type="entry name" value="Peptidase_S11"/>
</dbReference>
<reference evidence="10 11" key="1">
    <citation type="submission" date="2024-04" db="EMBL/GenBank/DDBJ databases">
        <title>Novel species of the genus Ideonella isolated from streams.</title>
        <authorList>
            <person name="Lu H."/>
        </authorList>
    </citation>
    <scope>NUCLEOTIDE SEQUENCE [LARGE SCALE GENOMIC DNA]</scope>
    <source>
        <strain evidence="10 11">DXS29W</strain>
    </source>
</reference>
<comment type="caution">
    <text evidence="10">The sequence shown here is derived from an EMBL/GenBank/DDBJ whole genome shotgun (WGS) entry which is preliminary data.</text>
</comment>
<dbReference type="Gene3D" id="3.40.710.10">
    <property type="entry name" value="DD-peptidase/beta-lactamase superfamily"/>
    <property type="match status" value="1"/>
</dbReference>
<evidence type="ECO:0000313" key="11">
    <source>
        <dbReference type="Proteomes" id="UP001371218"/>
    </source>
</evidence>
<proteinExistence type="inferred from homology"/>
<comment type="similarity">
    <text evidence="1 7">Belongs to the peptidase S11 family.</text>
</comment>
<evidence type="ECO:0000256" key="4">
    <source>
        <dbReference type="ARBA" id="ARBA00022960"/>
    </source>
</evidence>
<keyword evidence="3 10" id="KW-0378">Hydrolase</keyword>
<accession>A0ABU9BLQ6</accession>
<evidence type="ECO:0000313" key="10">
    <source>
        <dbReference type="EMBL" id="MEK8030771.1"/>
    </source>
</evidence>
<dbReference type="EC" id="3.4.21.-" evidence="10"/>
<dbReference type="Proteomes" id="UP001371218">
    <property type="component" value="Unassembled WGS sequence"/>
</dbReference>
<feature type="domain" description="Peptidase S11 D-alanyl-D-alanine carboxypeptidase A N-terminal" evidence="9">
    <location>
        <begin position="83"/>
        <end position="306"/>
    </location>
</feature>
<dbReference type="GO" id="GO:0016787">
    <property type="term" value="F:hydrolase activity"/>
    <property type="evidence" value="ECO:0007669"/>
    <property type="project" value="UniProtKB-KW"/>
</dbReference>